<dbReference type="SUPFAM" id="SSF141868">
    <property type="entry name" value="EAL domain-like"/>
    <property type="match status" value="1"/>
</dbReference>
<dbReference type="PROSITE" id="PS50883">
    <property type="entry name" value="EAL"/>
    <property type="match status" value="1"/>
</dbReference>
<dbReference type="PANTHER" id="PTHR33121:SF79">
    <property type="entry name" value="CYCLIC DI-GMP PHOSPHODIESTERASE PDED-RELATED"/>
    <property type="match status" value="1"/>
</dbReference>
<proteinExistence type="predicted"/>
<sequence>MLLDDVSSVLAAANAERRFQLCLEITEESLIRYLPSTVATLHSLRDLGVRVYLDDFGVENSFLGHLRGLPIDGVKIDHRLVAGLTTDRADRAVIDAVIRLAHALDLIVIAEGVEASDQASELGRLHCDLMQGRYLACPQDRLPDLDTIAGL</sequence>
<dbReference type="EMBL" id="FAOZ01000008">
    <property type="protein sequence ID" value="CUU56610.1"/>
    <property type="molecule type" value="Genomic_DNA"/>
</dbReference>
<dbReference type="GO" id="GO:0071111">
    <property type="term" value="F:cyclic-guanylate-specific phosphodiesterase activity"/>
    <property type="evidence" value="ECO:0007669"/>
    <property type="project" value="InterPro"/>
</dbReference>
<dbReference type="PANTHER" id="PTHR33121">
    <property type="entry name" value="CYCLIC DI-GMP PHOSPHODIESTERASE PDEF"/>
    <property type="match status" value="1"/>
</dbReference>
<dbReference type="RefSeq" id="WP_091277229.1">
    <property type="nucleotide sequence ID" value="NZ_FAOZ01000008.1"/>
</dbReference>
<dbReference type="Proteomes" id="UP000198802">
    <property type="component" value="Unassembled WGS sequence"/>
</dbReference>
<reference evidence="3" key="1">
    <citation type="submission" date="2015-11" db="EMBL/GenBank/DDBJ databases">
        <authorList>
            <person name="Varghese N."/>
        </authorList>
    </citation>
    <scope>NUCLEOTIDE SEQUENCE [LARGE SCALE GENOMIC DNA]</scope>
    <source>
        <strain evidence="3">DSM 45899</strain>
    </source>
</reference>
<dbReference type="InterPro" id="IPR035919">
    <property type="entry name" value="EAL_sf"/>
</dbReference>
<dbReference type="Pfam" id="PF00563">
    <property type="entry name" value="EAL"/>
    <property type="match status" value="1"/>
</dbReference>
<dbReference type="InterPro" id="IPR001633">
    <property type="entry name" value="EAL_dom"/>
</dbReference>
<evidence type="ECO:0000313" key="3">
    <source>
        <dbReference type="Proteomes" id="UP000198802"/>
    </source>
</evidence>
<feature type="domain" description="EAL" evidence="1">
    <location>
        <begin position="1"/>
        <end position="151"/>
    </location>
</feature>
<dbReference type="InterPro" id="IPR050706">
    <property type="entry name" value="Cyclic-di-GMP_PDE-like"/>
</dbReference>
<evidence type="ECO:0000313" key="2">
    <source>
        <dbReference type="EMBL" id="CUU56610.1"/>
    </source>
</evidence>
<gene>
    <name evidence="2" type="ORF">Ga0074812_108138</name>
</gene>
<organism evidence="2 3">
    <name type="scientific">Parafrankia irregularis</name>
    <dbReference type="NCBI Taxonomy" id="795642"/>
    <lineage>
        <taxon>Bacteria</taxon>
        <taxon>Bacillati</taxon>
        <taxon>Actinomycetota</taxon>
        <taxon>Actinomycetes</taxon>
        <taxon>Frankiales</taxon>
        <taxon>Frankiaceae</taxon>
        <taxon>Parafrankia</taxon>
    </lineage>
</organism>
<evidence type="ECO:0000259" key="1">
    <source>
        <dbReference type="PROSITE" id="PS50883"/>
    </source>
</evidence>
<name>A0A0S4QNK8_9ACTN</name>
<dbReference type="Gene3D" id="3.20.20.450">
    <property type="entry name" value="EAL domain"/>
    <property type="match status" value="1"/>
</dbReference>
<dbReference type="AlphaFoldDB" id="A0A0S4QNK8"/>
<dbReference type="CDD" id="cd01948">
    <property type="entry name" value="EAL"/>
    <property type="match status" value="1"/>
</dbReference>
<accession>A0A0S4QNK8</accession>
<dbReference type="SMART" id="SM00052">
    <property type="entry name" value="EAL"/>
    <property type="match status" value="1"/>
</dbReference>
<protein>
    <submittedName>
        <fullName evidence="2">EAL domain-containing protein</fullName>
    </submittedName>
</protein>
<keyword evidence="3" id="KW-1185">Reference proteome</keyword>